<reference evidence="2" key="1">
    <citation type="journal article" date="2015" name="Nat. Genet.">
        <title>The pineapple genome and the evolution of CAM photosynthesis.</title>
        <authorList>
            <person name="Ming R."/>
            <person name="VanBuren R."/>
            <person name="Wai C.M."/>
            <person name="Tang H."/>
            <person name="Schatz M.C."/>
            <person name="Bowers J.E."/>
            <person name="Lyons E."/>
            <person name="Wang M.L."/>
            <person name="Chen J."/>
            <person name="Biggers E."/>
            <person name="Zhang J."/>
            <person name="Huang L."/>
            <person name="Zhang L."/>
            <person name="Miao W."/>
            <person name="Zhang J."/>
            <person name="Ye Z."/>
            <person name="Miao C."/>
            <person name="Lin Z."/>
            <person name="Wang H."/>
            <person name="Zhou H."/>
            <person name="Yim W.C."/>
            <person name="Priest H.D."/>
            <person name="Zheng C."/>
            <person name="Woodhouse M."/>
            <person name="Edger P.P."/>
            <person name="Guyot R."/>
            <person name="Guo H.B."/>
            <person name="Guo H."/>
            <person name="Zheng G."/>
            <person name="Singh R."/>
            <person name="Sharma A."/>
            <person name="Min X."/>
            <person name="Zheng Y."/>
            <person name="Lee H."/>
            <person name="Gurtowski J."/>
            <person name="Sedlazeck F.J."/>
            <person name="Harkess A."/>
            <person name="McKain M.R."/>
            <person name="Liao Z."/>
            <person name="Fang J."/>
            <person name="Liu J."/>
            <person name="Zhang X."/>
            <person name="Zhang Q."/>
            <person name="Hu W."/>
            <person name="Qin Y."/>
            <person name="Wang K."/>
            <person name="Chen L.Y."/>
            <person name="Shirley N."/>
            <person name="Lin Y.R."/>
            <person name="Liu L.Y."/>
            <person name="Hernandez A.G."/>
            <person name="Wright C.L."/>
            <person name="Bulone V."/>
            <person name="Tuskan G.A."/>
            <person name="Heath K."/>
            <person name="Zee F."/>
            <person name="Moore P.H."/>
            <person name="Sunkar R."/>
            <person name="Leebens-Mack J.H."/>
            <person name="Mockler T."/>
            <person name="Bennetzen J.L."/>
            <person name="Freeling M."/>
            <person name="Sankoff D."/>
            <person name="Paterson A.H."/>
            <person name="Zhu X."/>
            <person name="Yang X."/>
            <person name="Smith J.A."/>
            <person name="Cushman J.C."/>
            <person name="Paull R.E."/>
            <person name="Yu Q."/>
        </authorList>
    </citation>
    <scope>NUCLEOTIDE SEQUENCE [LARGE SCALE GENOMIC DNA]</scope>
    <source>
        <strain evidence="2">cv. F153</strain>
    </source>
</reference>
<keyword evidence="2" id="KW-1185">Reference proteome</keyword>
<protein>
    <submittedName>
        <fullName evidence="3">Uncharacterized protein LOC109716485 isoform X2</fullName>
    </submittedName>
</protein>
<dbReference type="Proteomes" id="UP000515123">
    <property type="component" value="Linkage group 10"/>
</dbReference>
<feature type="region of interest" description="Disordered" evidence="1">
    <location>
        <begin position="1"/>
        <end position="23"/>
    </location>
</feature>
<proteinExistence type="predicted"/>
<sequence>MGRIGSPRSTSRSACKRVPSNVAPKPFQSLRHATVHRIIGKASQLRAGNAVYSRPLLDTLQRARWCEACPEKQDNCKKTELEQLRCSSNYICFYIID</sequence>
<evidence type="ECO:0000313" key="2">
    <source>
        <dbReference type="Proteomes" id="UP000515123"/>
    </source>
</evidence>
<organism evidence="2 3">
    <name type="scientific">Ananas comosus</name>
    <name type="common">Pineapple</name>
    <name type="synonym">Ananas ananas</name>
    <dbReference type="NCBI Taxonomy" id="4615"/>
    <lineage>
        <taxon>Eukaryota</taxon>
        <taxon>Viridiplantae</taxon>
        <taxon>Streptophyta</taxon>
        <taxon>Embryophyta</taxon>
        <taxon>Tracheophyta</taxon>
        <taxon>Spermatophyta</taxon>
        <taxon>Magnoliopsida</taxon>
        <taxon>Liliopsida</taxon>
        <taxon>Poales</taxon>
        <taxon>Bromeliaceae</taxon>
        <taxon>Bromelioideae</taxon>
        <taxon>Ananas</taxon>
    </lineage>
</organism>
<accession>A0A6P5FPF9</accession>
<dbReference type="GeneID" id="109716485"/>
<name>A0A6P5FPF9_ANACO</name>
<gene>
    <name evidence="3" type="primary">LOC109716485</name>
</gene>
<evidence type="ECO:0000256" key="1">
    <source>
        <dbReference type="SAM" id="MobiDB-lite"/>
    </source>
</evidence>
<evidence type="ECO:0000313" key="3">
    <source>
        <dbReference type="RefSeq" id="XP_020097552.1"/>
    </source>
</evidence>
<dbReference type="AlphaFoldDB" id="A0A6P5FPF9"/>
<reference evidence="3" key="2">
    <citation type="submission" date="2025-08" db="UniProtKB">
        <authorList>
            <consortium name="RefSeq"/>
        </authorList>
    </citation>
    <scope>IDENTIFICATION</scope>
    <source>
        <tissue evidence="3">Leaf</tissue>
    </source>
</reference>
<dbReference type="RefSeq" id="XP_020097552.1">
    <property type="nucleotide sequence ID" value="XM_020241963.1"/>
</dbReference>